<evidence type="ECO:0000259" key="1">
    <source>
        <dbReference type="PROSITE" id="PS50112"/>
    </source>
</evidence>
<dbReference type="SMART" id="SM00091">
    <property type="entry name" value="PAS"/>
    <property type="match status" value="3"/>
</dbReference>
<dbReference type="SMART" id="SM00267">
    <property type="entry name" value="GGDEF"/>
    <property type="match status" value="1"/>
</dbReference>
<accession>A0ABY5YII3</accession>
<dbReference type="PANTHER" id="PTHR44757">
    <property type="entry name" value="DIGUANYLATE CYCLASE DGCP"/>
    <property type="match status" value="1"/>
</dbReference>
<dbReference type="Pfam" id="PF00990">
    <property type="entry name" value="GGDEF"/>
    <property type="match status" value="1"/>
</dbReference>
<dbReference type="RefSeq" id="WP_260560760.1">
    <property type="nucleotide sequence ID" value="NZ_BAABEC010000076.1"/>
</dbReference>
<dbReference type="NCBIfam" id="TIGR00229">
    <property type="entry name" value="sensory_box"/>
    <property type="match status" value="2"/>
</dbReference>
<reference evidence="4" key="1">
    <citation type="submission" date="2022-09" db="EMBL/GenBank/DDBJ databases">
        <title>genome sequence of Deinococcus rubellus.</title>
        <authorList>
            <person name="Srinivasan S."/>
        </authorList>
    </citation>
    <scope>NUCLEOTIDE SEQUENCE</scope>
    <source>
        <strain evidence="4">Ant6</strain>
    </source>
</reference>
<dbReference type="CDD" id="cd01948">
    <property type="entry name" value="EAL"/>
    <property type="match status" value="1"/>
</dbReference>
<dbReference type="InterPro" id="IPR000014">
    <property type="entry name" value="PAS"/>
</dbReference>
<dbReference type="PROSITE" id="PS50883">
    <property type="entry name" value="EAL"/>
    <property type="match status" value="1"/>
</dbReference>
<dbReference type="InterPro" id="IPR013656">
    <property type="entry name" value="PAS_4"/>
</dbReference>
<gene>
    <name evidence="4" type="ORF">N0D28_02105</name>
</gene>
<dbReference type="SUPFAM" id="SSF55785">
    <property type="entry name" value="PYP-like sensor domain (PAS domain)"/>
    <property type="match status" value="3"/>
</dbReference>
<dbReference type="SMART" id="SM00065">
    <property type="entry name" value="GAF"/>
    <property type="match status" value="1"/>
</dbReference>
<dbReference type="SUPFAM" id="SSF55073">
    <property type="entry name" value="Nucleotide cyclase"/>
    <property type="match status" value="1"/>
</dbReference>
<dbReference type="Gene3D" id="3.20.20.450">
    <property type="entry name" value="EAL domain"/>
    <property type="match status" value="1"/>
</dbReference>
<name>A0ABY5YII3_9DEIO</name>
<dbReference type="InterPro" id="IPR000160">
    <property type="entry name" value="GGDEF_dom"/>
</dbReference>
<dbReference type="CDD" id="cd01949">
    <property type="entry name" value="GGDEF"/>
    <property type="match status" value="1"/>
</dbReference>
<dbReference type="PROSITE" id="PS50112">
    <property type="entry name" value="PAS"/>
    <property type="match status" value="1"/>
</dbReference>
<evidence type="ECO:0000259" key="3">
    <source>
        <dbReference type="PROSITE" id="PS50887"/>
    </source>
</evidence>
<dbReference type="Pfam" id="PF08448">
    <property type="entry name" value="PAS_4"/>
    <property type="match status" value="3"/>
</dbReference>
<dbReference type="SUPFAM" id="SSF141868">
    <property type="entry name" value="EAL domain-like"/>
    <property type="match status" value="1"/>
</dbReference>
<feature type="domain" description="PAS" evidence="1">
    <location>
        <begin position="264"/>
        <end position="334"/>
    </location>
</feature>
<evidence type="ECO:0000259" key="2">
    <source>
        <dbReference type="PROSITE" id="PS50883"/>
    </source>
</evidence>
<dbReference type="EMBL" id="CP104213">
    <property type="protein sequence ID" value="UWX64486.1"/>
    <property type="molecule type" value="Genomic_DNA"/>
</dbReference>
<dbReference type="InterPro" id="IPR029016">
    <property type="entry name" value="GAF-like_dom_sf"/>
</dbReference>
<organism evidence="4 5">
    <name type="scientific">Deinococcus rubellus</name>
    <dbReference type="NCBI Taxonomy" id="1889240"/>
    <lineage>
        <taxon>Bacteria</taxon>
        <taxon>Thermotogati</taxon>
        <taxon>Deinococcota</taxon>
        <taxon>Deinococci</taxon>
        <taxon>Deinococcales</taxon>
        <taxon>Deinococcaceae</taxon>
        <taxon>Deinococcus</taxon>
    </lineage>
</organism>
<evidence type="ECO:0000313" key="5">
    <source>
        <dbReference type="Proteomes" id="UP001060261"/>
    </source>
</evidence>
<dbReference type="Pfam" id="PF13185">
    <property type="entry name" value="GAF_2"/>
    <property type="match status" value="1"/>
</dbReference>
<dbReference type="Gene3D" id="3.30.450.20">
    <property type="entry name" value="PAS domain"/>
    <property type="match status" value="3"/>
</dbReference>
<dbReference type="InterPro" id="IPR035919">
    <property type="entry name" value="EAL_sf"/>
</dbReference>
<dbReference type="InterPro" id="IPR035965">
    <property type="entry name" value="PAS-like_dom_sf"/>
</dbReference>
<dbReference type="NCBIfam" id="TIGR00254">
    <property type="entry name" value="GGDEF"/>
    <property type="match status" value="1"/>
</dbReference>
<dbReference type="InterPro" id="IPR052155">
    <property type="entry name" value="Biofilm_reg_signaling"/>
</dbReference>
<protein>
    <submittedName>
        <fullName evidence="4">EAL domain-containing protein</fullName>
    </submittedName>
</protein>
<dbReference type="PROSITE" id="PS50887">
    <property type="entry name" value="GGDEF"/>
    <property type="match status" value="1"/>
</dbReference>
<dbReference type="InterPro" id="IPR029787">
    <property type="entry name" value="Nucleotide_cyclase"/>
</dbReference>
<dbReference type="InterPro" id="IPR003018">
    <property type="entry name" value="GAF"/>
</dbReference>
<sequence length="976" mass="108474">MSDVQTSELPFQFYRSALDALPAPLLVLNQAGLIVAVNRAWTEAGTEYALSFPQGVIGRRYLDICGGDPNLRGQAGQGIQQVLAGQLREFRQVYACHTAQRERWFQLRVTPFADAPYLLVVHEDITLLKQAEEDVRQQYDFAQSLVDSSPNCIELLSLNHELLWMNRGGQSLLELSEFSTLRGMDWLGLWSVEDQVLAREALATAGAGGRGHFQGERDTAGGQRKFWDMAVMPVRDAAGQPIQLMVSSRDLTTLRAAQRQASEMNAQVIRVLSSIREAFVSLDSEWRFVFLNRQAERMLGRQASELLSQNLWDLFPEALDSQAAAEMRRAASEQRSSILEYFSAQFGRWLEMRLFPYAGGLAVYFQDIDPRKREEQAQHERNTILEMTVKGRALAEVLEQVTAMTERQWPGYVCTILLNEGGRLYTRSAPSLPPSFQRAVDGLEMREGAGVCGTAASRQELVVVEDVTRDPNCTDFLDLLLTNELWACASHPIIDGSAMVLGTLAIYARQPGPFPDELLADLKKAGHLAAVAIEHHQLTRRLILQATHDSLTGLANRSLFIEQLQSALATSRLGGLPVALLFIDLDDFKGLNDSLGHSVGDQMLREFAVRLQSCVRQGDLLARISGDEFTVILPGTGNEHAVQIAQRCLKALELPFIAEEQEREVYLTASIGISVTPEGGHDAETLRRSADLAMYHAKSRKSGWAMFEPSLNRHSYQRFQLAAYLRRAAEKNELEVHYQPQVRLKDQVVVGLEALLRWKHPHLGLVPPAQFIPVAEETGLIVSIGAWVLREVCRQGAQWLSQGRAPVRLAVNVSALQFEREDFVGMVERCLNETGFPGQSLELELTERLVMRDVEASVRRMQQLGTLGVSISIDDFGTGFSSLSYLSRLPISVLKVDRSFVFGLQPNSVNYPVVKAILGLAESLQLVAVAEGIETPEELKVLKALGCGLGQGYLFARPRPADENFWASIDAQVVQG</sequence>
<dbReference type="Gene3D" id="3.30.70.270">
    <property type="match status" value="1"/>
</dbReference>
<dbReference type="Gene3D" id="3.30.450.40">
    <property type="match status" value="1"/>
</dbReference>
<dbReference type="Proteomes" id="UP001060261">
    <property type="component" value="Chromosome"/>
</dbReference>
<dbReference type="SMART" id="SM00052">
    <property type="entry name" value="EAL"/>
    <property type="match status" value="1"/>
</dbReference>
<evidence type="ECO:0000313" key="4">
    <source>
        <dbReference type="EMBL" id="UWX64486.1"/>
    </source>
</evidence>
<feature type="domain" description="GGDEF" evidence="3">
    <location>
        <begin position="576"/>
        <end position="709"/>
    </location>
</feature>
<dbReference type="SUPFAM" id="SSF55781">
    <property type="entry name" value="GAF domain-like"/>
    <property type="match status" value="1"/>
</dbReference>
<keyword evidence="5" id="KW-1185">Reference proteome</keyword>
<dbReference type="InterPro" id="IPR001633">
    <property type="entry name" value="EAL_dom"/>
</dbReference>
<dbReference type="PANTHER" id="PTHR44757:SF2">
    <property type="entry name" value="BIOFILM ARCHITECTURE MAINTENANCE PROTEIN MBAA"/>
    <property type="match status" value="1"/>
</dbReference>
<feature type="domain" description="EAL" evidence="2">
    <location>
        <begin position="718"/>
        <end position="972"/>
    </location>
</feature>
<dbReference type="CDD" id="cd00130">
    <property type="entry name" value="PAS"/>
    <property type="match status" value="1"/>
</dbReference>
<dbReference type="Pfam" id="PF00563">
    <property type="entry name" value="EAL"/>
    <property type="match status" value="1"/>
</dbReference>
<dbReference type="InterPro" id="IPR043128">
    <property type="entry name" value="Rev_trsase/Diguanyl_cyclase"/>
</dbReference>
<proteinExistence type="predicted"/>